<evidence type="ECO:0000313" key="2">
    <source>
        <dbReference type="Proteomes" id="UP000762676"/>
    </source>
</evidence>
<keyword evidence="2" id="KW-1185">Reference proteome</keyword>
<accession>A0AAV4FMD4</accession>
<protein>
    <recommendedName>
        <fullName evidence="3">Phospholipase A2 domain-containing protein</fullName>
    </recommendedName>
</protein>
<name>A0AAV4FMD4_9GAST</name>
<dbReference type="EMBL" id="BMAT01007920">
    <property type="protein sequence ID" value="GFR74109.1"/>
    <property type="molecule type" value="Genomic_DNA"/>
</dbReference>
<gene>
    <name evidence="1" type="ORF">ElyMa_003883500</name>
</gene>
<reference evidence="1 2" key="1">
    <citation type="journal article" date="2021" name="Elife">
        <title>Chloroplast acquisition without the gene transfer in kleptoplastic sea slugs, Plakobranchus ocellatus.</title>
        <authorList>
            <person name="Maeda T."/>
            <person name="Takahashi S."/>
            <person name="Yoshida T."/>
            <person name="Shimamura S."/>
            <person name="Takaki Y."/>
            <person name="Nagai Y."/>
            <person name="Toyoda A."/>
            <person name="Suzuki Y."/>
            <person name="Arimoto A."/>
            <person name="Ishii H."/>
            <person name="Satoh N."/>
            <person name="Nishiyama T."/>
            <person name="Hasebe M."/>
            <person name="Maruyama T."/>
            <person name="Minagawa J."/>
            <person name="Obokata J."/>
            <person name="Shigenobu S."/>
        </authorList>
    </citation>
    <scope>NUCLEOTIDE SEQUENCE [LARGE SCALE GENOMIC DNA]</scope>
</reference>
<organism evidence="1 2">
    <name type="scientific">Elysia marginata</name>
    <dbReference type="NCBI Taxonomy" id="1093978"/>
    <lineage>
        <taxon>Eukaryota</taxon>
        <taxon>Metazoa</taxon>
        <taxon>Spiralia</taxon>
        <taxon>Lophotrochozoa</taxon>
        <taxon>Mollusca</taxon>
        <taxon>Gastropoda</taxon>
        <taxon>Heterobranchia</taxon>
        <taxon>Euthyneura</taxon>
        <taxon>Panpulmonata</taxon>
        <taxon>Sacoglossa</taxon>
        <taxon>Placobranchoidea</taxon>
        <taxon>Plakobranchidae</taxon>
        <taxon>Elysia</taxon>
    </lineage>
</organism>
<proteinExistence type="predicted"/>
<sequence>HCRDELSRKKCDTEIGHAGDLHLHGHDHECWDACCDDKACVDNLLGGADELNTLWTRLNGDCSDQLAADQCSLLNGDAVSFS</sequence>
<dbReference type="Proteomes" id="UP000762676">
    <property type="component" value="Unassembled WGS sequence"/>
</dbReference>
<evidence type="ECO:0000313" key="1">
    <source>
        <dbReference type="EMBL" id="GFR74109.1"/>
    </source>
</evidence>
<feature type="non-terminal residue" evidence="1">
    <location>
        <position position="1"/>
    </location>
</feature>
<dbReference type="AlphaFoldDB" id="A0AAV4FMD4"/>
<comment type="caution">
    <text evidence="1">The sequence shown here is derived from an EMBL/GenBank/DDBJ whole genome shotgun (WGS) entry which is preliminary data.</text>
</comment>
<evidence type="ECO:0008006" key="3">
    <source>
        <dbReference type="Google" id="ProtNLM"/>
    </source>
</evidence>